<evidence type="ECO:0008006" key="4">
    <source>
        <dbReference type="Google" id="ProtNLM"/>
    </source>
</evidence>
<dbReference type="PROSITE" id="PS51257">
    <property type="entry name" value="PROKAR_LIPOPROTEIN"/>
    <property type="match status" value="1"/>
</dbReference>
<dbReference type="Proteomes" id="UP000529795">
    <property type="component" value="Unassembled WGS sequence"/>
</dbReference>
<evidence type="ECO:0000256" key="1">
    <source>
        <dbReference type="SAM" id="Phobius"/>
    </source>
</evidence>
<dbReference type="EMBL" id="JACIEV010000010">
    <property type="protein sequence ID" value="MBB4155238.1"/>
    <property type="molecule type" value="Genomic_DNA"/>
</dbReference>
<protein>
    <recommendedName>
        <fullName evidence="4">DUF304 domain-containing protein</fullName>
    </recommendedName>
</protein>
<evidence type="ECO:0000313" key="3">
    <source>
        <dbReference type="Proteomes" id="UP000529795"/>
    </source>
</evidence>
<reference evidence="2 3" key="1">
    <citation type="submission" date="2020-08" db="EMBL/GenBank/DDBJ databases">
        <title>Genomic Encyclopedia of Type Strains, Phase IV (KMG-IV): sequencing the most valuable type-strain genomes for metagenomic binning, comparative biology and taxonomic classification.</title>
        <authorList>
            <person name="Goeker M."/>
        </authorList>
    </citation>
    <scope>NUCLEOTIDE SEQUENCE [LARGE SCALE GENOMIC DNA]</scope>
    <source>
        <strain evidence="2 3">YC6723</strain>
    </source>
</reference>
<dbReference type="RefSeq" id="WP_183986541.1">
    <property type="nucleotide sequence ID" value="NZ_JACIEV010000010.1"/>
</dbReference>
<proteinExistence type="predicted"/>
<keyword evidence="1" id="KW-1133">Transmembrane helix</keyword>
<keyword evidence="1" id="KW-0812">Transmembrane</keyword>
<organism evidence="2 3">
    <name type="scientific">Sphingomonas jinjuensis</name>
    <dbReference type="NCBI Taxonomy" id="535907"/>
    <lineage>
        <taxon>Bacteria</taxon>
        <taxon>Pseudomonadati</taxon>
        <taxon>Pseudomonadota</taxon>
        <taxon>Alphaproteobacteria</taxon>
        <taxon>Sphingomonadales</taxon>
        <taxon>Sphingomonadaceae</taxon>
        <taxon>Sphingomonas</taxon>
    </lineage>
</organism>
<feature type="transmembrane region" description="Helical" evidence="1">
    <location>
        <begin position="21"/>
        <end position="41"/>
    </location>
</feature>
<keyword evidence="1" id="KW-0472">Membrane</keyword>
<comment type="caution">
    <text evidence="2">The sequence shown here is derived from an EMBL/GenBank/DDBJ whole genome shotgun (WGS) entry which is preliminary data.</text>
</comment>
<evidence type="ECO:0000313" key="2">
    <source>
        <dbReference type="EMBL" id="MBB4155238.1"/>
    </source>
</evidence>
<sequence>MDDAARSGIGQRFSYHRAVAPMLWVLVLLGCGELVVVHLLLALWHPMVALVVSLLTLPALVWLVLGIRVMKRRPVLIDGGRLVMRVGTIRSVEVPLDQIAGLREAWTAADLKRRQVLNLALVAYPNVVVDLAGPLSGKRGIVAIAHRLDEPVAFAAAIKRVVASA</sequence>
<keyword evidence="3" id="KW-1185">Reference proteome</keyword>
<gene>
    <name evidence="2" type="ORF">GGQ80_003156</name>
</gene>
<accession>A0A840FMU0</accession>
<dbReference type="AlphaFoldDB" id="A0A840FMU0"/>
<name>A0A840FMU0_9SPHN</name>
<feature type="transmembrane region" description="Helical" evidence="1">
    <location>
        <begin position="47"/>
        <end position="67"/>
    </location>
</feature>